<comment type="caution">
    <text evidence="1">The sequence shown here is derived from an EMBL/GenBank/DDBJ whole genome shotgun (WGS) entry which is preliminary data.</text>
</comment>
<dbReference type="AlphaFoldDB" id="X0XNE5"/>
<name>X0XNE5_9ZZZZ</name>
<dbReference type="SUPFAM" id="SSF52402">
    <property type="entry name" value="Adenine nucleotide alpha hydrolases-like"/>
    <property type="match status" value="1"/>
</dbReference>
<evidence type="ECO:0008006" key="2">
    <source>
        <dbReference type="Google" id="ProtNLM"/>
    </source>
</evidence>
<protein>
    <recommendedName>
        <fullName evidence="2">Phosphoadenosine phosphosulphate reductase domain-containing protein</fullName>
    </recommendedName>
</protein>
<accession>X0XNE5</accession>
<proteinExistence type="predicted"/>
<organism evidence="1">
    <name type="scientific">marine sediment metagenome</name>
    <dbReference type="NCBI Taxonomy" id="412755"/>
    <lineage>
        <taxon>unclassified sequences</taxon>
        <taxon>metagenomes</taxon>
        <taxon>ecological metagenomes</taxon>
    </lineage>
</organism>
<sequence length="92" mass="10779">MVEKLPDFLIRDWIKEPLDKKIERSKIRIKQFYDHLDGQVHISTSGGKDSTVLLHMIRSMYPEVKAVNVAVPMYPETRRFLKTIDNLEVLVP</sequence>
<dbReference type="InterPro" id="IPR014729">
    <property type="entry name" value="Rossmann-like_a/b/a_fold"/>
</dbReference>
<reference evidence="1" key="1">
    <citation type="journal article" date="2014" name="Front. Microbiol.">
        <title>High frequency of phylogenetically diverse reductive dehalogenase-homologous genes in deep subseafloor sedimentary metagenomes.</title>
        <authorList>
            <person name="Kawai M."/>
            <person name="Futagami T."/>
            <person name="Toyoda A."/>
            <person name="Takaki Y."/>
            <person name="Nishi S."/>
            <person name="Hori S."/>
            <person name="Arai W."/>
            <person name="Tsubouchi T."/>
            <person name="Morono Y."/>
            <person name="Uchiyama I."/>
            <person name="Ito T."/>
            <person name="Fujiyama A."/>
            <person name="Inagaki F."/>
            <person name="Takami H."/>
        </authorList>
    </citation>
    <scope>NUCLEOTIDE SEQUENCE</scope>
    <source>
        <strain evidence="1">Expedition CK06-06</strain>
    </source>
</reference>
<gene>
    <name evidence="1" type="ORF">S01H1_48084</name>
</gene>
<dbReference type="EMBL" id="BARS01030864">
    <property type="protein sequence ID" value="GAG26451.1"/>
    <property type="molecule type" value="Genomic_DNA"/>
</dbReference>
<dbReference type="Gene3D" id="3.40.50.620">
    <property type="entry name" value="HUPs"/>
    <property type="match status" value="1"/>
</dbReference>
<evidence type="ECO:0000313" key="1">
    <source>
        <dbReference type="EMBL" id="GAG26451.1"/>
    </source>
</evidence>
<feature type="non-terminal residue" evidence="1">
    <location>
        <position position="92"/>
    </location>
</feature>